<evidence type="ECO:0000313" key="5">
    <source>
        <dbReference type="EMBL" id="KHE42830.1"/>
    </source>
</evidence>
<dbReference type="Proteomes" id="UP000030889">
    <property type="component" value="Unassembled WGS sequence"/>
</dbReference>
<comment type="caution">
    <text evidence="5">The sequence shown here is derived from an EMBL/GenBank/DDBJ whole genome shotgun (WGS) entry which is preliminary data.</text>
</comment>
<evidence type="ECO:0000256" key="3">
    <source>
        <dbReference type="SAM" id="Phobius"/>
    </source>
</evidence>
<dbReference type="PANTHER" id="PTHR31302:SF31">
    <property type="entry name" value="PHOSPHODIESTERASE YAEI"/>
    <property type="match status" value="1"/>
</dbReference>
<dbReference type="EMBL" id="JRGF01000002">
    <property type="protein sequence ID" value="KHE42830.1"/>
    <property type="molecule type" value="Genomic_DNA"/>
</dbReference>
<dbReference type="InterPro" id="IPR051158">
    <property type="entry name" value="Metallophosphoesterase_sf"/>
</dbReference>
<evidence type="ECO:0000256" key="1">
    <source>
        <dbReference type="ARBA" id="ARBA00022723"/>
    </source>
</evidence>
<keyword evidence="3" id="KW-1133">Transmembrane helix</keyword>
<accession>A0ABR4YKN8</accession>
<feature type="domain" description="Calcineurin-like phosphoesterase" evidence="4">
    <location>
        <begin position="140"/>
        <end position="327"/>
    </location>
</feature>
<feature type="transmembrane region" description="Helical" evidence="3">
    <location>
        <begin position="61"/>
        <end position="82"/>
    </location>
</feature>
<organism evidence="5 6">
    <name type="scientific">Alistipes inops</name>
    <dbReference type="NCBI Taxonomy" id="1501391"/>
    <lineage>
        <taxon>Bacteria</taxon>
        <taxon>Pseudomonadati</taxon>
        <taxon>Bacteroidota</taxon>
        <taxon>Bacteroidia</taxon>
        <taxon>Bacteroidales</taxon>
        <taxon>Rikenellaceae</taxon>
        <taxon>Alistipes</taxon>
    </lineage>
</organism>
<evidence type="ECO:0000259" key="4">
    <source>
        <dbReference type="Pfam" id="PF00149"/>
    </source>
</evidence>
<dbReference type="InterPro" id="IPR004843">
    <property type="entry name" value="Calcineurin-like_PHP"/>
</dbReference>
<dbReference type="InterPro" id="IPR029052">
    <property type="entry name" value="Metallo-depent_PP-like"/>
</dbReference>
<keyword evidence="3" id="KW-0472">Membrane</keyword>
<protein>
    <recommendedName>
        <fullName evidence="4">Calcineurin-like phosphoesterase domain-containing protein</fullName>
    </recommendedName>
</protein>
<dbReference type="SUPFAM" id="SSF56300">
    <property type="entry name" value="Metallo-dependent phosphatases"/>
    <property type="match status" value="1"/>
</dbReference>
<sequence>MFVALTLYCEYSLLRHLGRTGRRSPAGVAYIVLTVLLWLAVAGGVAYAFAGGDTAGWFMRAFGIVLVLFLFNGLAKLLFVLFGYIGRRTGRGRAMGITAAVCCTLLGAVLLYGLTVGRSRIRVERVEVASSRLPVGFDGFRVAMFSDVHTGLLLGRDRVLRRMVDIINALDADVVVNCGDIVNYDYRELDGRVLEILSGIRSRDGVYAVLGNHDLGIYIRDTVAYPPQENVRHIVEAQRSLGWTVLRDSSAILVRGGDSIALTGLSFPEELVHRSHERIERELDLSEAYAGLPEKLFGITLSHAPQAWHRIMAAGRGDLTLSGHVHSLQMKLRLGQKWQWSPAAWFYDEWSGPYADGERMLYVNDGIGYAMVPMRIGARPEITLFELRRSDGGDCIGGGIE</sequence>
<name>A0ABR4YKN8_9BACT</name>
<dbReference type="Gene3D" id="3.60.21.10">
    <property type="match status" value="1"/>
</dbReference>
<gene>
    <name evidence="5" type="ORF">LG35_02180</name>
</gene>
<keyword evidence="6" id="KW-1185">Reference proteome</keyword>
<feature type="transmembrane region" description="Helical" evidence="3">
    <location>
        <begin position="94"/>
        <end position="114"/>
    </location>
</feature>
<feature type="transmembrane region" description="Helical" evidence="3">
    <location>
        <begin position="28"/>
        <end position="49"/>
    </location>
</feature>
<reference evidence="5 6" key="1">
    <citation type="submission" date="2014-09" db="EMBL/GenBank/DDBJ databases">
        <title>Alistipes sp. 627, sp. nov., a novel member of the family Rikenellaceae isolated from human faeces.</title>
        <authorList>
            <person name="Shkoporov A.N."/>
            <person name="Chaplin A.V."/>
            <person name="Motuzova O.V."/>
            <person name="Kafarskaia L.I."/>
            <person name="Khokhlova E.V."/>
            <person name="Efimov B.A."/>
        </authorList>
    </citation>
    <scope>NUCLEOTIDE SEQUENCE [LARGE SCALE GENOMIC DNA]</scope>
    <source>
        <strain evidence="5 6">627</strain>
    </source>
</reference>
<keyword evidence="2" id="KW-0378">Hydrolase</keyword>
<evidence type="ECO:0000256" key="2">
    <source>
        <dbReference type="ARBA" id="ARBA00022801"/>
    </source>
</evidence>
<keyword evidence="3" id="KW-0812">Transmembrane</keyword>
<dbReference type="PANTHER" id="PTHR31302">
    <property type="entry name" value="TRANSMEMBRANE PROTEIN WITH METALLOPHOSPHOESTERASE DOMAIN-RELATED"/>
    <property type="match status" value="1"/>
</dbReference>
<dbReference type="Pfam" id="PF00149">
    <property type="entry name" value="Metallophos"/>
    <property type="match status" value="1"/>
</dbReference>
<proteinExistence type="predicted"/>
<keyword evidence="1" id="KW-0479">Metal-binding</keyword>
<evidence type="ECO:0000313" key="6">
    <source>
        <dbReference type="Proteomes" id="UP000030889"/>
    </source>
</evidence>